<dbReference type="Gene3D" id="1.20.1600.10">
    <property type="entry name" value="Outer membrane efflux proteins (OEP)"/>
    <property type="match status" value="1"/>
</dbReference>
<dbReference type="NCBIfam" id="TIGR01845">
    <property type="entry name" value="outer_NodT"/>
    <property type="match status" value="1"/>
</dbReference>
<dbReference type="Pfam" id="PF02321">
    <property type="entry name" value="OEP"/>
    <property type="match status" value="2"/>
</dbReference>
<evidence type="ECO:0000256" key="1">
    <source>
        <dbReference type="ARBA" id="ARBA00007613"/>
    </source>
</evidence>
<comment type="similarity">
    <text evidence="1 2">Belongs to the outer membrane factor (OMF) (TC 1.B.17) family.</text>
</comment>
<comment type="caution">
    <text evidence="4">The sequence shown here is derived from an EMBL/GenBank/DDBJ whole genome shotgun (WGS) entry which is preliminary data.</text>
</comment>
<dbReference type="Proteomes" id="UP000537141">
    <property type="component" value="Unassembled WGS sequence"/>
</dbReference>
<dbReference type="EMBL" id="JACHHU010000004">
    <property type="protein sequence ID" value="MBB6542291.1"/>
    <property type="molecule type" value="Genomic_DNA"/>
</dbReference>
<dbReference type="InterPro" id="IPR003423">
    <property type="entry name" value="OMP_efflux"/>
</dbReference>
<keyword evidence="2" id="KW-0564">Palmitate</keyword>
<dbReference type="PANTHER" id="PTHR30203">
    <property type="entry name" value="OUTER MEMBRANE CATION EFFLUX PROTEIN"/>
    <property type="match status" value="1"/>
</dbReference>
<gene>
    <name evidence="4" type="ORF">HNQ55_000778</name>
</gene>
<keyword evidence="5" id="KW-1185">Reference proteome</keyword>
<dbReference type="InterPro" id="IPR010131">
    <property type="entry name" value="MdtP/NodT-like"/>
</dbReference>
<protein>
    <submittedName>
        <fullName evidence="4">NodT family efflux transporter outer membrane factor (OMF) lipoprotein</fullName>
    </submittedName>
</protein>
<dbReference type="AlphaFoldDB" id="A0A7X0NF33"/>
<organism evidence="4 5">
    <name type="scientific">Thalassotalea piscium</name>
    <dbReference type="NCBI Taxonomy" id="1230533"/>
    <lineage>
        <taxon>Bacteria</taxon>
        <taxon>Pseudomonadati</taxon>
        <taxon>Pseudomonadota</taxon>
        <taxon>Gammaproteobacteria</taxon>
        <taxon>Alteromonadales</taxon>
        <taxon>Colwelliaceae</taxon>
        <taxon>Thalassotalea</taxon>
    </lineage>
</organism>
<evidence type="ECO:0000313" key="5">
    <source>
        <dbReference type="Proteomes" id="UP000537141"/>
    </source>
</evidence>
<feature type="coiled-coil region" evidence="3">
    <location>
        <begin position="193"/>
        <end position="220"/>
    </location>
</feature>
<keyword evidence="2" id="KW-0472">Membrane</keyword>
<comment type="subcellular location">
    <subcellularLocation>
        <location evidence="2">Cell outer membrane</location>
        <topology evidence="2">Lipid-anchor</topology>
    </subcellularLocation>
</comment>
<dbReference type="GO" id="GO:0015562">
    <property type="term" value="F:efflux transmembrane transporter activity"/>
    <property type="evidence" value="ECO:0007669"/>
    <property type="project" value="InterPro"/>
</dbReference>
<dbReference type="Gene3D" id="2.20.200.10">
    <property type="entry name" value="Outer membrane efflux proteins (OEP)"/>
    <property type="match status" value="1"/>
</dbReference>
<dbReference type="SUPFAM" id="SSF56954">
    <property type="entry name" value="Outer membrane efflux proteins (OEP)"/>
    <property type="match status" value="1"/>
</dbReference>
<feature type="coiled-coil region" evidence="3">
    <location>
        <begin position="383"/>
        <end position="413"/>
    </location>
</feature>
<evidence type="ECO:0000256" key="3">
    <source>
        <dbReference type="SAM" id="Coils"/>
    </source>
</evidence>
<keyword evidence="3" id="KW-0175">Coiled coil</keyword>
<accession>A0A7X0NF33</accession>
<sequence length="484" mass="53857">MLLLLQVETIQMSRTKKFKYLLPTIAVLSACAGPSAVTDNVKQLTAPSNWSSERDASSNIEDNYIEINNWIKSFNHPQLSQLIIQATKNNYNFKAQSAKLAIAKSRIQVADASDLPELSLSLGQSRRKSVSTDETNYTNSADINLQLSYELDLWGKLSDEQTKAQLNYASELAQYQQAELNLVADVSKAYFNLVEAKSLLSLYQERANNLKNNLEMIQSSYRLGLSDALDVYLTQNDVSRELARIAEQQQQVATKGRALELLLGEYPDADITSDVQLTSFDTQITQGIPSDILTRRSDIMASWYELMSLDASLAIAHKQRFPRISLTASTGDSANELGNLLDSGAMAWSLIGNLTMPLFNAGRLAALEEQARLAVVQKEQLYLQQVYQAFAEVENTLANAKALKERFNHYEKAKDNAISAETISFDQYLKGLVTYTTVLESQRRAFDAQSTLIQLQNQLLANRISLFVALGGSPFSESANLQSK</sequence>
<keyword evidence="2" id="KW-1134">Transmembrane beta strand</keyword>
<proteinExistence type="inferred from homology"/>
<reference evidence="4 5" key="1">
    <citation type="submission" date="2020-08" db="EMBL/GenBank/DDBJ databases">
        <title>Genomic Encyclopedia of Type Strains, Phase IV (KMG-IV): sequencing the most valuable type-strain genomes for metagenomic binning, comparative biology and taxonomic classification.</title>
        <authorList>
            <person name="Goeker M."/>
        </authorList>
    </citation>
    <scope>NUCLEOTIDE SEQUENCE [LARGE SCALE GENOMIC DNA]</scope>
    <source>
        <strain evidence="4 5">DSM 26287</strain>
    </source>
</reference>
<keyword evidence="2" id="KW-0812">Transmembrane</keyword>
<keyword evidence="2 4" id="KW-0449">Lipoprotein</keyword>
<evidence type="ECO:0000256" key="2">
    <source>
        <dbReference type="RuleBase" id="RU362097"/>
    </source>
</evidence>
<evidence type="ECO:0000313" key="4">
    <source>
        <dbReference type="EMBL" id="MBB6542291.1"/>
    </source>
</evidence>
<dbReference type="RefSeq" id="WP_184422788.1">
    <property type="nucleotide sequence ID" value="NZ_JACHHU010000004.1"/>
</dbReference>
<name>A0A7X0NF33_9GAMM</name>
<dbReference type="GO" id="GO:0009279">
    <property type="term" value="C:cell outer membrane"/>
    <property type="evidence" value="ECO:0007669"/>
    <property type="project" value="UniProtKB-SubCell"/>
</dbReference>